<keyword evidence="3" id="KW-1185">Reference proteome</keyword>
<evidence type="ECO:0000256" key="1">
    <source>
        <dbReference type="SAM" id="MobiDB-lite"/>
    </source>
</evidence>
<proteinExistence type="predicted"/>
<dbReference type="Proteomes" id="UP001556367">
    <property type="component" value="Unassembled WGS sequence"/>
</dbReference>
<dbReference type="EMBL" id="JASNQZ010000005">
    <property type="protein sequence ID" value="KAL0957657.1"/>
    <property type="molecule type" value="Genomic_DNA"/>
</dbReference>
<accession>A0ABR3JPH8</accession>
<reference evidence="3" key="1">
    <citation type="submission" date="2024-06" db="EMBL/GenBank/DDBJ databases">
        <title>Multi-omics analyses provide insights into the biosynthesis of the anticancer antibiotic pleurotin in Hohenbuehelia grisea.</title>
        <authorList>
            <person name="Weaver J.A."/>
            <person name="Alberti F."/>
        </authorList>
    </citation>
    <scope>NUCLEOTIDE SEQUENCE [LARGE SCALE GENOMIC DNA]</scope>
    <source>
        <strain evidence="3">T-177</strain>
    </source>
</reference>
<sequence>MDTSTTISFNTNEIIRRLADYHWPDPRSKPSRKADLNPFITSVRGTMPKLRRSDEKIRKYARSYLNSRRWRAENGQVNMAKHDRRVALGKKLCEAEGFRHSKNPTTCDGSFRVAGGSGVPPGDNDRVDHLQSHSRRNMPVALARQPQHLSAERQPSGSVTTRSSLCVAGGSGAVNKPPPVLPGIPKRRVTSALMLRGVQLGLLQNHCRTFDHSLLPDSVKPIVPNEPGAIAAIHYITKISETQNIGIQGACSQLVHMIEEAASTL</sequence>
<organism evidence="2 3">
    <name type="scientific">Hohenbuehelia grisea</name>
    <dbReference type="NCBI Taxonomy" id="104357"/>
    <lineage>
        <taxon>Eukaryota</taxon>
        <taxon>Fungi</taxon>
        <taxon>Dikarya</taxon>
        <taxon>Basidiomycota</taxon>
        <taxon>Agaricomycotina</taxon>
        <taxon>Agaricomycetes</taxon>
        <taxon>Agaricomycetidae</taxon>
        <taxon>Agaricales</taxon>
        <taxon>Pleurotineae</taxon>
        <taxon>Pleurotaceae</taxon>
        <taxon>Hohenbuehelia</taxon>
    </lineage>
</organism>
<comment type="caution">
    <text evidence="2">The sequence shown here is derived from an EMBL/GenBank/DDBJ whole genome shotgun (WGS) entry which is preliminary data.</text>
</comment>
<evidence type="ECO:0000313" key="2">
    <source>
        <dbReference type="EMBL" id="KAL0957657.1"/>
    </source>
</evidence>
<evidence type="ECO:0000313" key="3">
    <source>
        <dbReference type="Proteomes" id="UP001556367"/>
    </source>
</evidence>
<name>A0ABR3JPH8_9AGAR</name>
<feature type="region of interest" description="Disordered" evidence="1">
    <location>
        <begin position="142"/>
        <end position="162"/>
    </location>
</feature>
<gene>
    <name evidence="2" type="ORF">HGRIS_001438</name>
</gene>
<feature type="compositionally biased region" description="Polar residues" evidence="1">
    <location>
        <begin position="153"/>
        <end position="162"/>
    </location>
</feature>
<protein>
    <submittedName>
        <fullName evidence="2">Uncharacterized protein</fullName>
    </submittedName>
</protein>